<sequence length="301" mass="35768">MTCLSNIPPEMRWKIMRRLDTKSLLRLGATCRKFWGESQKQPQYYNRVWLMERRKIVRLILNSNKLILEFHKIGESKTRVKCVNLAWSSARQKVFWTEIVVENVYDCVLRIVKEFLRRIAGNLREFYCFVQQKLRSRVIRGLQLPKNLRNLASFEIDGCSQQIDMVKWKFVDFKSLANVRNRLNISYTTISFEQLLELRAEKIEIYRMSILTSQNLRDYIEMWAENRLHSNFRELRVSAGKSRSSKMELVNLAGLQIRSLPYGTKLLQSKVNHSDWLSISNYAHFFWIRVVDENGRGPDGY</sequence>
<dbReference type="Pfam" id="PF12937">
    <property type="entry name" value="F-box-like"/>
    <property type="match status" value="1"/>
</dbReference>
<dbReference type="Pfam" id="PF07735">
    <property type="entry name" value="FBA_2"/>
    <property type="match status" value="1"/>
</dbReference>
<evidence type="ECO:0000313" key="3">
    <source>
        <dbReference type="Proteomes" id="UP001152747"/>
    </source>
</evidence>
<reference evidence="2" key="1">
    <citation type="submission" date="2022-11" db="EMBL/GenBank/DDBJ databases">
        <authorList>
            <person name="Kikuchi T."/>
        </authorList>
    </citation>
    <scope>NUCLEOTIDE SEQUENCE</scope>
    <source>
        <strain evidence="2">PS1010</strain>
    </source>
</reference>
<dbReference type="CDD" id="cd09917">
    <property type="entry name" value="F-box_SF"/>
    <property type="match status" value="1"/>
</dbReference>
<accession>A0A9P1IIR4</accession>
<evidence type="ECO:0000259" key="1">
    <source>
        <dbReference type="PROSITE" id="PS50181"/>
    </source>
</evidence>
<feature type="domain" description="F-box" evidence="1">
    <location>
        <begin position="1"/>
        <end position="48"/>
    </location>
</feature>
<evidence type="ECO:0000313" key="2">
    <source>
        <dbReference type="EMBL" id="CAI5443952.1"/>
    </source>
</evidence>
<dbReference type="EMBL" id="CANHGI010000003">
    <property type="protein sequence ID" value="CAI5443952.1"/>
    <property type="molecule type" value="Genomic_DNA"/>
</dbReference>
<protein>
    <recommendedName>
        <fullName evidence="1">F-box domain-containing protein</fullName>
    </recommendedName>
</protein>
<dbReference type="PROSITE" id="PS50181">
    <property type="entry name" value="FBOX"/>
    <property type="match status" value="1"/>
</dbReference>
<dbReference type="InterPro" id="IPR001810">
    <property type="entry name" value="F-box_dom"/>
</dbReference>
<dbReference type="InterPro" id="IPR036047">
    <property type="entry name" value="F-box-like_dom_sf"/>
</dbReference>
<dbReference type="InterPro" id="IPR012885">
    <property type="entry name" value="F-box_Sdz-33"/>
</dbReference>
<dbReference type="Proteomes" id="UP001152747">
    <property type="component" value="Unassembled WGS sequence"/>
</dbReference>
<organism evidence="2 3">
    <name type="scientific">Caenorhabditis angaria</name>
    <dbReference type="NCBI Taxonomy" id="860376"/>
    <lineage>
        <taxon>Eukaryota</taxon>
        <taxon>Metazoa</taxon>
        <taxon>Ecdysozoa</taxon>
        <taxon>Nematoda</taxon>
        <taxon>Chromadorea</taxon>
        <taxon>Rhabditida</taxon>
        <taxon>Rhabditina</taxon>
        <taxon>Rhabditomorpha</taxon>
        <taxon>Rhabditoidea</taxon>
        <taxon>Rhabditidae</taxon>
        <taxon>Peloderinae</taxon>
        <taxon>Caenorhabditis</taxon>
    </lineage>
</organism>
<keyword evidence="3" id="KW-1185">Reference proteome</keyword>
<comment type="caution">
    <text evidence="2">The sequence shown here is derived from an EMBL/GenBank/DDBJ whole genome shotgun (WGS) entry which is preliminary data.</text>
</comment>
<gene>
    <name evidence="2" type="ORF">CAMP_LOCUS6589</name>
</gene>
<proteinExistence type="predicted"/>
<dbReference type="AlphaFoldDB" id="A0A9P1IIR4"/>
<name>A0A9P1IIR4_9PELO</name>
<dbReference type="SUPFAM" id="SSF81383">
    <property type="entry name" value="F-box domain"/>
    <property type="match status" value="1"/>
</dbReference>